<gene>
    <name evidence="1" type="ORF">GMO_08140</name>
</gene>
<proteinExistence type="predicted"/>
<reference evidence="1 2" key="1">
    <citation type="submission" date="2011-10" db="EMBL/GenBank/DDBJ databases">
        <title>Genome sequence of Gluconobacter morbifer G707, isolated from Drosophila gut.</title>
        <authorList>
            <person name="Lee W.-J."/>
            <person name="Kim E.-K."/>
        </authorList>
    </citation>
    <scope>NUCLEOTIDE SEQUENCE [LARGE SCALE GENOMIC DNA]</scope>
    <source>
        <strain evidence="1 2">G707</strain>
    </source>
</reference>
<dbReference type="STRING" id="1088869.GMO_08140"/>
<evidence type="ECO:0000313" key="2">
    <source>
        <dbReference type="Proteomes" id="UP000004949"/>
    </source>
</evidence>
<keyword evidence="2" id="KW-1185">Reference proteome</keyword>
<dbReference type="Proteomes" id="UP000004949">
    <property type="component" value="Unassembled WGS sequence"/>
</dbReference>
<protein>
    <submittedName>
        <fullName evidence="1">Uncharacterized protein</fullName>
    </submittedName>
</protein>
<comment type="caution">
    <text evidence="1">The sequence shown here is derived from an EMBL/GenBank/DDBJ whole genome shotgun (WGS) entry which is preliminary data.</text>
</comment>
<dbReference type="AlphaFoldDB" id="G6XH49"/>
<organism evidence="1 2">
    <name type="scientific">Gluconobacter morbifer G707</name>
    <dbReference type="NCBI Taxonomy" id="1088869"/>
    <lineage>
        <taxon>Bacteria</taxon>
        <taxon>Pseudomonadati</taxon>
        <taxon>Pseudomonadota</taxon>
        <taxon>Alphaproteobacteria</taxon>
        <taxon>Acetobacterales</taxon>
        <taxon>Acetobacteraceae</taxon>
        <taxon>Gluconobacter</taxon>
    </lineage>
</organism>
<evidence type="ECO:0000313" key="1">
    <source>
        <dbReference type="EMBL" id="EHH69507.1"/>
    </source>
</evidence>
<name>G6XH49_9PROT</name>
<sequence length="63" mass="7178">MPEFLSGALTAIVIDRSCRCPSLRQSLIRLRRIVTLLGQLPAKTLTVYGKHIFPLQQGCRHRF</sequence>
<accession>G6XH49</accession>
<dbReference type="EMBL" id="AGQV01000001">
    <property type="protein sequence ID" value="EHH69507.1"/>
    <property type="molecule type" value="Genomic_DNA"/>
</dbReference>